<evidence type="ECO:0000256" key="1">
    <source>
        <dbReference type="ARBA" id="ARBA00005190"/>
    </source>
</evidence>
<dbReference type="AlphaFoldDB" id="A0A9P8J670"/>
<evidence type="ECO:0000313" key="12">
    <source>
        <dbReference type="EMBL" id="KAG9686769.1"/>
    </source>
</evidence>
<feature type="domain" description="Carbohydrate kinase FGGY N-terminal" evidence="10">
    <location>
        <begin position="2"/>
        <end position="117"/>
    </location>
</feature>
<evidence type="ECO:0000259" key="11">
    <source>
        <dbReference type="Pfam" id="PF02782"/>
    </source>
</evidence>
<dbReference type="GO" id="GO:0006641">
    <property type="term" value="P:triglyceride metabolic process"/>
    <property type="evidence" value="ECO:0007669"/>
    <property type="project" value="TreeGrafter"/>
</dbReference>
<dbReference type="Pfam" id="PF00370">
    <property type="entry name" value="FGGY_N"/>
    <property type="match status" value="1"/>
</dbReference>
<dbReference type="InterPro" id="IPR018483">
    <property type="entry name" value="Carb_kinase_FGGY_CS"/>
</dbReference>
<name>A0A9P8J670_AURME</name>
<dbReference type="GO" id="GO:0046167">
    <property type="term" value="P:glycerol-3-phosphate biosynthetic process"/>
    <property type="evidence" value="ECO:0007669"/>
    <property type="project" value="TreeGrafter"/>
</dbReference>
<evidence type="ECO:0000256" key="4">
    <source>
        <dbReference type="ARBA" id="ARBA00022679"/>
    </source>
</evidence>
<comment type="pathway">
    <text evidence="1">Polyol metabolism; glycerol degradation via glycerol kinase pathway; sn-glycerol 3-phosphate from glycerol: step 1/1.</text>
</comment>
<dbReference type="PANTHER" id="PTHR10196">
    <property type="entry name" value="SUGAR KINASE"/>
    <property type="match status" value="1"/>
</dbReference>
<dbReference type="EC" id="2.7.1.30" evidence="3"/>
<sequence>MLENVPAVKEAYQEGRLVFGTLDSWLIYKLNGGPERDLVVTDSTNASRTGFMDLSTRQYDRELLGFYATPDYDLSRVRMPFIHPSADPVAYGSVRGGSLDGIPITGCVGDQSAALIGHRGFSVGSAKATYGTGCFCVCNTGSKIFDGQHGLLSTVAYDFGSEMAYALEGSIATAGSGVSFLVDNMGLAPDAAGISALADSVSDSGGVVFVTAFSGLFAPYWIDDARGTMFGITMKTQRSHIARAVLEAVCYQTKAAFDAALAYDDELTLKTLNVDGGMSQSNVCMQLQADILGVDIVRPMMCEITALGACFTAGLGAKIWNSTKELEQIDFTLQLARFHIVVNSFEAPATACKQLNRSLRLIASALCSTIPQFFDSDWGFVARHSINLFLQLLIRYYESIGRDGMVEFLLDVKRALVRPELGHTIVTEPELAVERYFPSLNIIEIDIDAS</sequence>
<dbReference type="GO" id="GO:0005739">
    <property type="term" value="C:mitochondrion"/>
    <property type="evidence" value="ECO:0007669"/>
    <property type="project" value="TreeGrafter"/>
</dbReference>
<evidence type="ECO:0000256" key="7">
    <source>
        <dbReference type="ARBA" id="ARBA00022840"/>
    </source>
</evidence>
<gene>
    <name evidence="12" type="ORF">KCU76_g10792</name>
</gene>
<evidence type="ECO:0000256" key="2">
    <source>
        <dbReference type="ARBA" id="ARBA00009156"/>
    </source>
</evidence>
<evidence type="ECO:0000256" key="8">
    <source>
        <dbReference type="ARBA" id="ARBA00043149"/>
    </source>
</evidence>
<keyword evidence="4 9" id="KW-0808">Transferase</keyword>
<evidence type="ECO:0000313" key="13">
    <source>
        <dbReference type="Proteomes" id="UP000779574"/>
    </source>
</evidence>
<protein>
    <recommendedName>
        <fullName evidence="3">glycerol kinase</fullName>
        <ecNumber evidence="3">2.7.1.30</ecNumber>
    </recommendedName>
    <alternativeName>
        <fullName evidence="8">ATP:glycerol 3-phosphotransferase</fullName>
    </alternativeName>
</protein>
<reference evidence="12" key="1">
    <citation type="journal article" date="2021" name="J Fungi (Basel)">
        <title>Virulence traits and population genomics of the black yeast Aureobasidium melanogenum.</title>
        <authorList>
            <person name="Cernosa A."/>
            <person name="Sun X."/>
            <person name="Gostincar C."/>
            <person name="Fang C."/>
            <person name="Gunde-Cimerman N."/>
            <person name="Song Z."/>
        </authorList>
    </citation>
    <scope>NUCLEOTIDE SEQUENCE</scope>
    <source>
        <strain evidence="12">EXF-9911</strain>
    </source>
</reference>
<dbReference type="InterPro" id="IPR018484">
    <property type="entry name" value="FGGY_N"/>
</dbReference>
<dbReference type="InterPro" id="IPR043129">
    <property type="entry name" value="ATPase_NBD"/>
</dbReference>
<keyword evidence="7" id="KW-0067">ATP-binding</keyword>
<reference evidence="12" key="2">
    <citation type="submission" date="2021-08" db="EMBL/GenBank/DDBJ databases">
        <authorList>
            <person name="Gostincar C."/>
            <person name="Sun X."/>
            <person name="Song Z."/>
            <person name="Gunde-Cimerman N."/>
        </authorList>
    </citation>
    <scope>NUCLEOTIDE SEQUENCE</scope>
    <source>
        <strain evidence="12">EXF-9911</strain>
    </source>
</reference>
<dbReference type="InterPro" id="IPR018485">
    <property type="entry name" value="FGGY_C"/>
</dbReference>
<evidence type="ECO:0000256" key="6">
    <source>
        <dbReference type="ARBA" id="ARBA00022777"/>
    </source>
</evidence>
<dbReference type="Pfam" id="PF02782">
    <property type="entry name" value="FGGY_C"/>
    <property type="match status" value="1"/>
</dbReference>
<evidence type="ECO:0000256" key="9">
    <source>
        <dbReference type="RuleBase" id="RU003733"/>
    </source>
</evidence>
<keyword evidence="5" id="KW-0547">Nucleotide-binding</keyword>
<dbReference type="GO" id="GO:0005524">
    <property type="term" value="F:ATP binding"/>
    <property type="evidence" value="ECO:0007669"/>
    <property type="project" value="UniProtKB-KW"/>
</dbReference>
<keyword evidence="6 9" id="KW-0418">Kinase</keyword>
<accession>A0A9P8J670</accession>
<dbReference type="SUPFAM" id="SSF53067">
    <property type="entry name" value="Actin-like ATPase domain"/>
    <property type="match status" value="2"/>
</dbReference>
<dbReference type="Proteomes" id="UP000779574">
    <property type="component" value="Unassembled WGS sequence"/>
</dbReference>
<dbReference type="EMBL" id="JAHFXF010000493">
    <property type="protein sequence ID" value="KAG9686769.1"/>
    <property type="molecule type" value="Genomic_DNA"/>
</dbReference>
<feature type="domain" description="Carbohydrate kinase FGGY C-terminal" evidence="11">
    <location>
        <begin position="127"/>
        <end position="314"/>
    </location>
</feature>
<dbReference type="Gene3D" id="3.30.420.40">
    <property type="match status" value="2"/>
</dbReference>
<dbReference type="PANTHER" id="PTHR10196:SF69">
    <property type="entry name" value="GLYCEROL KINASE"/>
    <property type="match status" value="1"/>
</dbReference>
<organism evidence="12 13">
    <name type="scientific">Aureobasidium melanogenum</name>
    <name type="common">Aureobasidium pullulans var. melanogenum</name>
    <dbReference type="NCBI Taxonomy" id="46634"/>
    <lineage>
        <taxon>Eukaryota</taxon>
        <taxon>Fungi</taxon>
        <taxon>Dikarya</taxon>
        <taxon>Ascomycota</taxon>
        <taxon>Pezizomycotina</taxon>
        <taxon>Dothideomycetes</taxon>
        <taxon>Dothideomycetidae</taxon>
        <taxon>Dothideales</taxon>
        <taxon>Saccotheciaceae</taxon>
        <taxon>Aureobasidium</taxon>
    </lineage>
</organism>
<comment type="similarity">
    <text evidence="2 9">Belongs to the FGGY kinase family.</text>
</comment>
<evidence type="ECO:0000256" key="3">
    <source>
        <dbReference type="ARBA" id="ARBA00012099"/>
    </source>
</evidence>
<dbReference type="PROSITE" id="PS00445">
    <property type="entry name" value="FGGY_KINASES_2"/>
    <property type="match status" value="1"/>
</dbReference>
<evidence type="ECO:0000259" key="10">
    <source>
        <dbReference type="Pfam" id="PF00370"/>
    </source>
</evidence>
<dbReference type="GO" id="GO:0006071">
    <property type="term" value="P:glycerol metabolic process"/>
    <property type="evidence" value="ECO:0007669"/>
    <property type="project" value="TreeGrafter"/>
</dbReference>
<dbReference type="OrthoDB" id="5422795at2759"/>
<comment type="caution">
    <text evidence="12">The sequence shown here is derived from an EMBL/GenBank/DDBJ whole genome shotgun (WGS) entry which is preliminary data.</text>
</comment>
<feature type="non-terminal residue" evidence="12">
    <location>
        <position position="450"/>
    </location>
</feature>
<dbReference type="GO" id="GO:0004370">
    <property type="term" value="F:glycerol kinase activity"/>
    <property type="evidence" value="ECO:0007669"/>
    <property type="project" value="UniProtKB-EC"/>
</dbReference>
<evidence type="ECO:0000256" key="5">
    <source>
        <dbReference type="ARBA" id="ARBA00022741"/>
    </source>
</evidence>
<proteinExistence type="inferred from homology"/>